<dbReference type="SUPFAM" id="SSF46458">
    <property type="entry name" value="Globin-like"/>
    <property type="match status" value="1"/>
</dbReference>
<evidence type="ECO:0000313" key="10">
    <source>
        <dbReference type="EMBL" id="AKJ05366.1"/>
    </source>
</evidence>
<dbReference type="InterPro" id="IPR016339">
    <property type="entry name" value="Hemoglobin_trunc_I"/>
</dbReference>
<dbReference type="EMBL" id="CP011509">
    <property type="protein sequence ID" value="AKJ05366.1"/>
    <property type="molecule type" value="Genomic_DNA"/>
</dbReference>
<feature type="binding site" description="proximal binding residue" evidence="8">
    <location>
        <position position="73"/>
    </location>
    <ligand>
        <name>heme</name>
        <dbReference type="ChEBI" id="CHEBI:30413"/>
    </ligand>
    <ligandPart>
        <name>Fe</name>
        <dbReference type="ChEBI" id="CHEBI:18248"/>
    </ligandPart>
</feature>
<keyword evidence="2 7" id="KW-0813">Transport</keyword>
<evidence type="ECO:0000256" key="9">
    <source>
        <dbReference type="PIRSR" id="PIRSR601486-1"/>
    </source>
</evidence>
<gene>
    <name evidence="10" type="ORF">AA314_06992</name>
    <name evidence="11" type="ORF">ATI61_102427</name>
</gene>
<dbReference type="Proteomes" id="UP000256345">
    <property type="component" value="Unassembled WGS sequence"/>
</dbReference>
<reference evidence="11 13" key="2">
    <citation type="submission" date="2018-08" db="EMBL/GenBank/DDBJ databases">
        <title>Genomic Encyclopedia of Archaeal and Bacterial Type Strains, Phase II (KMG-II): from individual species to whole genera.</title>
        <authorList>
            <person name="Goeker M."/>
        </authorList>
    </citation>
    <scope>NUCLEOTIDE SEQUENCE [LARGE SCALE GENOMIC DNA]</scope>
    <source>
        <strain evidence="11 13">DSM 2261</strain>
    </source>
</reference>
<dbReference type="GO" id="GO:0020037">
    <property type="term" value="F:heme binding"/>
    <property type="evidence" value="ECO:0007669"/>
    <property type="project" value="InterPro"/>
</dbReference>
<dbReference type="GO" id="GO:0046872">
    <property type="term" value="F:metal ion binding"/>
    <property type="evidence" value="ECO:0007669"/>
    <property type="project" value="UniProtKB-UniRule"/>
</dbReference>
<sequence length="124" mass="13984">MHATQSLYEQLGGEEMVTKTVNIFYKKVLADPRLRPFFENMDMNRLESMQRAFLSTAFGGPGAYSGRDMRRAHTRLVALGMSDIHFDAVLGHLDGTLEELAVGKPLRDWAQALTESLRKDILGR</sequence>
<evidence type="ECO:0000256" key="4">
    <source>
        <dbReference type="ARBA" id="ARBA00022621"/>
    </source>
</evidence>
<name>A0AAC8QDB7_9BACT</name>
<evidence type="ECO:0000313" key="11">
    <source>
        <dbReference type="EMBL" id="REG36053.1"/>
    </source>
</evidence>
<dbReference type="PROSITE" id="PS01213">
    <property type="entry name" value="GLOBIN_FAM_2"/>
    <property type="match status" value="1"/>
</dbReference>
<feature type="binding site" description="distal binding residue" evidence="9">
    <location>
        <position position="73"/>
    </location>
    <ligand>
        <name>heme</name>
        <dbReference type="ChEBI" id="CHEBI:30413"/>
    </ligand>
    <ligandPart>
        <name>Fe</name>
        <dbReference type="ChEBI" id="CHEBI:18248"/>
    </ligandPart>
</feature>
<dbReference type="KEGG" id="age:AA314_06992"/>
<dbReference type="PIRSF" id="PIRSF002030">
    <property type="entry name" value="Globin_Protozoa/Cyanobacteria"/>
    <property type="match status" value="1"/>
</dbReference>
<dbReference type="InterPro" id="IPR012292">
    <property type="entry name" value="Globin/Proto"/>
</dbReference>
<dbReference type="CDD" id="cd00454">
    <property type="entry name" value="TrHb1_N"/>
    <property type="match status" value="1"/>
</dbReference>
<dbReference type="AlphaFoldDB" id="A0AAC8QDB7"/>
<dbReference type="InterPro" id="IPR001486">
    <property type="entry name" value="Hemoglobin_trunc"/>
</dbReference>
<evidence type="ECO:0000256" key="3">
    <source>
        <dbReference type="ARBA" id="ARBA00022617"/>
    </source>
</evidence>
<reference evidence="10 12" key="1">
    <citation type="submission" date="2015-05" db="EMBL/GenBank/DDBJ databases">
        <title>Genome assembly of Archangium gephyra DSM 2261.</title>
        <authorList>
            <person name="Sharma G."/>
            <person name="Subramanian S."/>
        </authorList>
    </citation>
    <scope>NUCLEOTIDE SEQUENCE [LARGE SCALE GENOMIC DNA]</scope>
    <source>
        <strain evidence="10 12">DSM 2261</strain>
    </source>
</reference>
<evidence type="ECO:0000256" key="2">
    <source>
        <dbReference type="ARBA" id="ARBA00022448"/>
    </source>
</evidence>
<comment type="cofactor">
    <cofactor evidence="8">
        <name>heme</name>
        <dbReference type="ChEBI" id="CHEBI:30413"/>
    </cofactor>
    <text evidence="8">Binds 1 heme group per subunit.</text>
</comment>
<evidence type="ECO:0000256" key="5">
    <source>
        <dbReference type="ARBA" id="ARBA00022723"/>
    </source>
</evidence>
<keyword evidence="13" id="KW-1185">Reference proteome</keyword>
<keyword evidence="3 7" id="KW-0349">Heme</keyword>
<dbReference type="Proteomes" id="UP000035579">
    <property type="component" value="Chromosome"/>
</dbReference>
<dbReference type="GO" id="GO:0005344">
    <property type="term" value="F:oxygen carrier activity"/>
    <property type="evidence" value="ECO:0007669"/>
    <property type="project" value="UniProtKB-UniRule"/>
</dbReference>
<evidence type="ECO:0000256" key="8">
    <source>
        <dbReference type="PIRSR" id="PIRSR002030-1"/>
    </source>
</evidence>
<organism evidence="10 12">
    <name type="scientific">Archangium gephyra</name>
    <dbReference type="NCBI Taxonomy" id="48"/>
    <lineage>
        <taxon>Bacteria</taxon>
        <taxon>Pseudomonadati</taxon>
        <taxon>Myxococcota</taxon>
        <taxon>Myxococcia</taxon>
        <taxon>Myxococcales</taxon>
        <taxon>Cystobacterineae</taxon>
        <taxon>Archangiaceae</taxon>
        <taxon>Archangium</taxon>
    </lineage>
</organism>
<dbReference type="InterPro" id="IPR009050">
    <property type="entry name" value="Globin-like_sf"/>
</dbReference>
<keyword evidence="5 7" id="KW-0479">Metal-binding</keyword>
<proteinExistence type="inferred from homology"/>
<dbReference type="RefSeq" id="WP_047858922.1">
    <property type="nucleotide sequence ID" value="NZ_CP011509.1"/>
</dbReference>
<dbReference type="Gene3D" id="1.10.490.10">
    <property type="entry name" value="Globins"/>
    <property type="match status" value="1"/>
</dbReference>
<evidence type="ECO:0000313" key="12">
    <source>
        <dbReference type="Proteomes" id="UP000035579"/>
    </source>
</evidence>
<keyword evidence="6 7" id="KW-0408">Iron</keyword>
<dbReference type="InterPro" id="IPR019795">
    <property type="entry name" value="Globin_bac-like_CS"/>
</dbReference>
<dbReference type="Pfam" id="PF01152">
    <property type="entry name" value="Bac_globin"/>
    <property type="match status" value="1"/>
</dbReference>
<protein>
    <recommendedName>
        <fullName evidence="7">Group 1 truncated hemoglobin</fullName>
    </recommendedName>
</protein>
<evidence type="ECO:0000256" key="1">
    <source>
        <dbReference type="ARBA" id="ARBA00009660"/>
    </source>
</evidence>
<evidence type="ECO:0000256" key="6">
    <source>
        <dbReference type="ARBA" id="ARBA00023004"/>
    </source>
</evidence>
<evidence type="ECO:0000256" key="7">
    <source>
        <dbReference type="PIRNR" id="PIRNR002030"/>
    </source>
</evidence>
<dbReference type="EMBL" id="QUMU01000002">
    <property type="protein sequence ID" value="REG36053.1"/>
    <property type="molecule type" value="Genomic_DNA"/>
</dbReference>
<evidence type="ECO:0000313" key="13">
    <source>
        <dbReference type="Proteomes" id="UP000256345"/>
    </source>
</evidence>
<dbReference type="GO" id="GO:0019825">
    <property type="term" value="F:oxygen binding"/>
    <property type="evidence" value="ECO:0007669"/>
    <property type="project" value="InterPro"/>
</dbReference>
<keyword evidence="4 7" id="KW-0561">Oxygen transport</keyword>
<accession>A0AAC8QDB7</accession>
<comment type="similarity">
    <text evidence="1 7">Belongs to the truncated hemoglobin family. Group I subfamily.</text>
</comment>